<keyword evidence="2" id="KW-1185">Reference proteome</keyword>
<dbReference type="InterPro" id="IPR028118">
    <property type="entry name" value="Chibby_fam"/>
</dbReference>
<protein>
    <submittedName>
        <fullName evidence="1">Uncharacterized protein</fullName>
    </submittedName>
</protein>
<name>A0AAV6VMZ8_9ARAC</name>
<dbReference type="AlphaFoldDB" id="A0AAV6VMZ8"/>
<dbReference type="Pfam" id="PF14645">
    <property type="entry name" value="Chibby"/>
    <property type="match status" value="1"/>
</dbReference>
<evidence type="ECO:0000313" key="1">
    <source>
        <dbReference type="EMBL" id="KAG8197289.1"/>
    </source>
</evidence>
<proteinExistence type="predicted"/>
<evidence type="ECO:0000313" key="2">
    <source>
        <dbReference type="Proteomes" id="UP000827092"/>
    </source>
</evidence>
<accession>A0AAV6VMZ8</accession>
<organism evidence="1 2">
    <name type="scientific">Oedothorax gibbosus</name>
    <dbReference type="NCBI Taxonomy" id="931172"/>
    <lineage>
        <taxon>Eukaryota</taxon>
        <taxon>Metazoa</taxon>
        <taxon>Ecdysozoa</taxon>
        <taxon>Arthropoda</taxon>
        <taxon>Chelicerata</taxon>
        <taxon>Arachnida</taxon>
        <taxon>Araneae</taxon>
        <taxon>Araneomorphae</taxon>
        <taxon>Entelegynae</taxon>
        <taxon>Araneoidea</taxon>
        <taxon>Linyphiidae</taxon>
        <taxon>Erigoninae</taxon>
        <taxon>Oedothorax</taxon>
    </lineage>
</organism>
<reference evidence="1 2" key="1">
    <citation type="journal article" date="2022" name="Nat. Ecol. Evol.">
        <title>A masculinizing supergene underlies an exaggerated male reproductive morph in a spider.</title>
        <authorList>
            <person name="Hendrickx F."/>
            <person name="De Corte Z."/>
            <person name="Sonet G."/>
            <person name="Van Belleghem S.M."/>
            <person name="Kostlbacher S."/>
            <person name="Vangestel C."/>
        </authorList>
    </citation>
    <scope>NUCLEOTIDE SEQUENCE [LARGE SCALE GENOMIC DNA]</scope>
    <source>
        <strain evidence="1">W744_W776</strain>
    </source>
</reference>
<comment type="caution">
    <text evidence="1">The sequence shown here is derived from an EMBL/GenBank/DDBJ whole genome shotgun (WGS) entry which is preliminary data.</text>
</comment>
<dbReference type="EMBL" id="JAFNEN010000057">
    <property type="protein sequence ID" value="KAG8197289.1"/>
    <property type="molecule type" value="Genomic_DNA"/>
</dbReference>
<dbReference type="Proteomes" id="UP000827092">
    <property type="component" value="Unassembled WGS sequence"/>
</dbReference>
<sequence length="127" mass="14652">MFTRKSKKKTHVPPQKKFTCQSSYQLNMDPERYQKEYGLNYNKPILKCGGKLCEFIDGKWVEENPDHKKLTPKISIGTQTSREIQKQIEENNALKIKIKVLLLLVSELKLKSENSKAGSDKEHGSDE</sequence>
<gene>
    <name evidence="1" type="ORF">JTE90_007535</name>
</gene>